<evidence type="ECO:0000256" key="1">
    <source>
        <dbReference type="SAM" id="Coils"/>
    </source>
</evidence>
<dbReference type="EMBL" id="CP081966">
    <property type="protein sequence ID" value="QZP29064.1"/>
    <property type="molecule type" value="Genomic_DNA"/>
</dbReference>
<evidence type="ECO:0000313" key="3">
    <source>
        <dbReference type="EMBL" id="MBA6065093.1"/>
    </source>
</evidence>
<evidence type="ECO:0000256" key="2">
    <source>
        <dbReference type="SAM" id="MobiDB-lite"/>
    </source>
</evidence>
<feature type="coiled-coil region" evidence="1">
    <location>
        <begin position="69"/>
        <end position="100"/>
    </location>
</feature>
<dbReference type="Proteomes" id="UP000825591">
    <property type="component" value="Chromosome"/>
</dbReference>
<evidence type="ECO:0000313" key="4">
    <source>
        <dbReference type="EMBL" id="QZP29064.1"/>
    </source>
</evidence>
<evidence type="ECO:0000313" key="5">
    <source>
        <dbReference type="Proteomes" id="UP000541770"/>
    </source>
</evidence>
<keyword evidence="1" id="KW-0175">Coiled coil</keyword>
<dbReference type="RefSeq" id="WP_028689408.1">
    <property type="nucleotide sequence ID" value="NZ_BQIL01000011.1"/>
</dbReference>
<evidence type="ECO:0000313" key="6">
    <source>
        <dbReference type="Proteomes" id="UP000825591"/>
    </source>
</evidence>
<keyword evidence="6" id="KW-1185">Reference proteome</keyword>
<dbReference type="EMBL" id="JACGDE010000005">
    <property type="protein sequence ID" value="MBA6065093.1"/>
    <property type="molecule type" value="Genomic_DNA"/>
</dbReference>
<dbReference type="AlphaFoldDB" id="A0A7W2JTW6"/>
<dbReference type="Proteomes" id="UP000541770">
    <property type="component" value="Unassembled WGS sequence"/>
</dbReference>
<organism evidence="3 5">
    <name type="scientific">Pseudomonas mosselii</name>
    <dbReference type="NCBI Taxonomy" id="78327"/>
    <lineage>
        <taxon>Bacteria</taxon>
        <taxon>Pseudomonadati</taxon>
        <taxon>Pseudomonadota</taxon>
        <taxon>Gammaproteobacteria</taxon>
        <taxon>Pseudomonadales</taxon>
        <taxon>Pseudomonadaceae</taxon>
        <taxon>Pseudomonas</taxon>
    </lineage>
</organism>
<proteinExistence type="predicted"/>
<gene>
    <name evidence="3" type="ORF">H4C75_09985</name>
    <name evidence="4" type="ORF">K5H97_12240</name>
</gene>
<accession>A0A7W2JTW6</accession>
<protein>
    <submittedName>
        <fullName evidence="3">Uncharacterized protein</fullName>
    </submittedName>
</protein>
<reference evidence="3 5" key="1">
    <citation type="submission" date="2020-07" db="EMBL/GenBank/DDBJ databases">
        <title>Diversity of carbapenemase encoding genes among Pseudomonas putida group clinical isolates in a tertiary Brazilian hospital.</title>
        <authorList>
            <person name="Alberto-Lei F."/>
            <person name="Nodari C.S."/>
            <person name="Streling A.P."/>
            <person name="Paulino J.T."/>
            <person name="Bessa-Neto F.O."/>
            <person name="Cayo R."/>
            <person name="Gales A.C."/>
        </authorList>
    </citation>
    <scope>NUCLEOTIDE SEQUENCE [LARGE SCALE GENOMIC DNA]</scope>
    <source>
        <strain evidence="3 5">14802</strain>
    </source>
</reference>
<feature type="compositionally biased region" description="Low complexity" evidence="2">
    <location>
        <begin position="15"/>
        <end position="34"/>
    </location>
</feature>
<feature type="region of interest" description="Disordered" evidence="2">
    <location>
        <begin position="14"/>
        <end position="47"/>
    </location>
</feature>
<reference evidence="4 6" key="2">
    <citation type="submission" date="2021-08" db="EMBL/GenBank/DDBJ databases">
        <title>Bactericidal Effect of Pseudomonas oryziphila sp. nov., a novel Pseudomonas Species Against Xanthomonas oryzae Reduces Disease Severity of Bacterial Leaf Streak of Rice.</title>
        <authorList>
            <person name="Yang R."/>
            <person name="Li S."/>
            <person name="Li Y."/>
            <person name="Yan Y."/>
            <person name="Fang Y."/>
            <person name="Zou L."/>
            <person name="Chen G."/>
        </authorList>
    </citation>
    <scope>NUCLEOTIDE SEQUENCE [LARGE SCALE GENOMIC DNA]</scope>
    <source>
        <strain evidence="4 6">DSM 17497</strain>
    </source>
</reference>
<sequence length="148" mass="15257">MVGITAANLNIPSVAGATSSGASANSNASPGTPSVDERGGLVFKGDTFKNETKAAEIESSLESNEDPAIKEQREQIKRLQKQLAEEQKQLAQLMEQARRDPSKMAAVTAKQASIATLTGLIMAATAQLLEALRQAGGTSAGGSVDTSA</sequence>
<name>A0A7W2JTW6_9PSED</name>